<keyword evidence="2" id="KW-0614">Plasmid</keyword>
<dbReference type="AlphaFoldDB" id="A0A375FHJ0"/>
<protein>
    <submittedName>
        <fullName evidence="2">Uncharacterized protein</fullName>
    </submittedName>
</protein>
<reference evidence="2" key="1">
    <citation type="submission" date="2018-01" db="EMBL/GenBank/DDBJ databases">
        <authorList>
            <person name="Gaut B.S."/>
            <person name="Morton B.R."/>
            <person name="Clegg M.T."/>
            <person name="Duvall M.R."/>
        </authorList>
    </citation>
    <scope>NUCLEOTIDE SEQUENCE</scope>
    <source>
        <strain evidence="2">Cupriavidus taiwanensis STM 8555</strain>
    </source>
</reference>
<organism evidence="2">
    <name type="scientific">Cupriavidus taiwanensis</name>
    <dbReference type="NCBI Taxonomy" id="164546"/>
    <lineage>
        <taxon>Bacteria</taxon>
        <taxon>Pseudomonadati</taxon>
        <taxon>Pseudomonadota</taxon>
        <taxon>Betaproteobacteria</taxon>
        <taxon>Burkholderiales</taxon>
        <taxon>Burkholderiaceae</taxon>
        <taxon>Cupriavidus</taxon>
    </lineage>
</organism>
<sequence length="75" mass="8219">MRCATCRRSAFEFPDRKSCALPAGDKGKIEVIQSPAMGTPVKPGAHTAHREGRARPTQARSAHVRPDVSGFWSWT</sequence>
<name>A0A375FHJ0_9BURK</name>
<feature type="region of interest" description="Disordered" evidence="1">
    <location>
        <begin position="36"/>
        <end position="75"/>
    </location>
</feature>
<proteinExistence type="predicted"/>
<gene>
    <name evidence="2" type="ORF">CBM2612_P0651</name>
</gene>
<evidence type="ECO:0000313" key="2">
    <source>
        <dbReference type="EMBL" id="SPD49306.1"/>
    </source>
</evidence>
<dbReference type="EMBL" id="LT984809">
    <property type="protein sequence ID" value="SPD49306.1"/>
    <property type="molecule type" value="Genomic_DNA"/>
</dbReference>
<accession>A0A375FHJ0</accession>
<evidence type="ECO:0000256" key="1">
    <source>
        <dbReference type="SAM" id="MobiDB-lite"/>
    </source>
</evidence>
<geneLocation type="plasmid" evidence="2">
    <name>I</name>
</geneLocation>